<gene>
    <name evidence="2" type="ORF">F503_08360</name>
</gene>
<accession>S3BX54</accession>
<dbReference type="VEuPathDB" id="FungiDB:F503_08360"/>
<dbReference type="PROSITE" id="PS51257">
    <property type="entry name" value="PROKAR_LIPOPROTEIN"/>
    <property type="match status" value="1"/>
</dbReference>
<name>S3BX54_OPHP1</name>
<evidence type="ECO:0000313" key="2">
    <source>
        <dbReference type="EMBL" id="EPE05829.1"/>
    </source>
</evidence>
<keyword evidence="3" id="KW-1185">Reference proteome</keyword>
<dbReference type="OrthoDB" id="5357734at2759"/>
<sequence length="596" mass="63808">MSEHKVAGQVWRPSVTAHVPWLSLTFMAGFVGCCVGLGVVLANSDNKVVDTWPSKDYPIAVSVILSLLVSIANVCLAGALSKGYEIAWWLEAIKGAELQSLQFDLSVQTSLGAMLSSGIAFNQFSLAAVIALIVTIIDGPIIQKASNVVVKTRDPTLGLVAATVLDGYLPANFSAYGTSATPDLLTPMFSNVSLAYQNRDPIRMPISACSGGNTTCSLSFPGLGFDVYCNESTKAYDFAELGSATRNNNVTTFSVATEYGASESTEDFLSIRLTSSYKPDGACAGNLVKRSCSLRLSTVNYPMSVTNGTAVIEPWDVNRNDTIAWSDISEDDARDTLFTGTFGAGGLWTMLGGIYGVLNNVYSASTVLVLKTMTAVPFIVEGTGASASNYITSDASTYGNCTMTWSDPTADYINTARELMLRSVLVYANAAPDNTSTQALSARLTTIATSYQSDYKYLYATMGSMAVLMLMILFMLSGWHRLGRVVSLDAFEIARALGAPLLQSGSTNSDITTSLRPIRYLKLRYGEVHRADPKAYVAQAGMGVASAQQDTEYYGNNDSNGDSTYALVASGEDQRMSRLGLIEAHRAADIRRGVLY</sequence>
<dbReference type="STRING" id="1262450.S3BX54"/>
<dbReference type="PANTHER" id="PTHR37576">
    <property type="entry name" value="DEFECT AT LOW TEMPERATURE PROTEIN 1"/>
    <property type="match status" value="1"/>
</dbReference>
<dbReference type="OMA" id="YGAWEMS"/>
<feature type="transmembrane region" description="Helical" evidence="1">
    <location>
        <begin position="57"/>
        <end position="80"/>
    </location>
</feature>
<evidence type="ECO:0000256" key="1">
    <source>
        <dbReference type="SAM" id="Phobius"/>
    </source>
</evidence>
<dbReference type="AlphaFoldDB" id="S3BX54"/>
<dbReference type="InterPro" id="IPR021514">
    <property type="entry name" value="DUF3176"/>
</dbReference>
<keyword evidence="1" id="KW-0472">Membrane</keyword>
<dbReference type="eggNOG" id="ENOG502SN08">
    <property type="taxonomic scope" value="Eukaryota"/>
</dbReference>
<protein>
    <submittedName>
        <fullName evidence="2">Uncharacterized protein</fullName>
    </submittedName>
</protein>
<keyword evidence="1" id="KW-1133">Transmembrane helix</keyword>
<dbReference type="HOGENOM" id="CLU_020821_0_0_1"/>
<dbReference type="Pfam" id="PF11374">
    <property type="entry name" value="DUF3176"/>
    <property type="match status" value="1"/>
</dbReference>
<dbReference type="PANTHER" id="PTHR37576:SF2">
    <property type="entry name" value="DEFECT AT LOW TEMPERATURE PROTEIN 1"/>
    <property type="match status" value="1"/>
</dbReference>
<reference evidence="2 3" key="1">
    <citation type="journal article" date="2013" name="BMC Genomics">
        <title>The genome and transcriptome of the pine saprophyte Ophiostoma piceae, and a comparison with the bark beetle-associated pine pathogen Grosmannia clavigera.</title>
        <authorList>
            <person name="Haridas S."/>
            <person name="Wang Y."/>
            <person name="Lim L."/>
            <person name="Massoumi Alamouti S."/>
            <person name="Jackman S."/>
            <person name="Docking R."/>
            <person name="Robertson G."/>
            <person name="Birol I."/>
            <person name="Bohlmann J."/>
            <person name="Breuil C."/>
        </authorList>
    </citation>
    <scope>NUCLEOTIDE SEQUENCE [LARGE SCALE GENOMIC DNA]</scope>
    <source>
        <strain evidence="2 3">UAMH 11346</strain>
    </source>
</reference>
<proteinExistence type="predicted"/>
<dbReference type="EMBL" id="KE148155">
    <property type="protein sequence ID" value="EPE05829.1"/>
    <property type="molecule type" value="Genomic_DNA"/>
</dbReference>
<feature type="transmembrane region" description="Helical" evidence="1">
    <location>
        <begin position="457"/>
        <end position="476"/>
    </location>
</feature>
<keyword evidence="1" id="KW-0812">Transmembrane</keyword>
<organism evidence="2 3">
    <name type="scientific">Ophiostoma piceae (strain UAMH 11346)</name>
    <name type="common">Sap stain fungus</name>
    <dbReference type="NCBI Taxonomy" id="1262450"/>
    <lineage>
        <taxon>Eukaryota</taxon>
        <taxon>Fungi</taxon>
        <taxon>Dikarya</taxon>
        <taxon>Ascomycota</taxon>
        <taxon>Pezizomycotina</taxon>
        <taxon>Sordariomycetes</taxon>
        <taxon>Sordariomycetidae</taxon>
        <taxon>Ophiostomatales</taxon>
        <taxon>Ophiostomataceae</taxon>
        <taxon>Ophiostoma</taxon>
    </lineage>
</organism>
<feature type="transmembrane region" description="Helical" evidence="1">
    <location>
        <begin position="124"/>
        <end position="142"/>
    </location>
</feature>
<feature type="transmembrane region" description="Helical" evidence="1">
    <location>
        <begin position="21"/>
        <end position="42"/>
    </location>
</feature>
<dbReference type="Proteomes" id="UP000016923">
    <property type="component" value="Unassembled WGS sequence"/>
</dbReference>
<evidence type="ECO:0000313" key="3">
    <source>
        <dbReference type="Proteomes" id="UP000016923"/>
    </source>
</evidence>